<evidence type="ECO:0000313" key="4">
    <source>
        <dbReference type="Proteomes" id="UP000759131"/>
    </source>
</evidence>
<dbReference type="Gene3D" id="3.40.50.1820">
    <property type="entry name" value="alpha/beta hydrolase"/>
    <property type="match status" value="1"/>
</dbReference>
<keyword evidence="2" id="KW-0645">Protease</keyword>
<name>A0A7R9LF32_9ACAR</name>
<evidence type="ECO:0000256" key="1">
    <source>
        <dbReference type="ARBA" id="ARBA00009431"/>
    </source>
</evidence>
<dbReference type="SUPFAM" id="SSF53474">
    <property type="entry name" value="alpha/beta-Hydrolases"/>
    <property type="match status" value="1"/>
</dbReference>
<dbReference type="InterPro" id="IPR033124">
    <property type="entry name" value="Ser_caboxypep_his_AS"/>
</dbReference>
<keyword evidence="4" id="KW-1185">Reference proteome</keyword>
<dbReference type="Pfam" id="PF00450">
    <property type="entry name" value="Peptidase_S10"/>
    <property type="match status" value="1"/>
</dbReference>
<dbReference type="PANTHER" id="PTHR11802">
    <property type="entry name" value="SERINE PROTEASE FAMILY S10 SERINE CARBOXYPEPTIDASE"/>
    <property type="match status" value="1"/>
</dbReference>
<dbReference type="InterPro" id="IPR018202">
    <property type="entry name" value="Ser_caboxypep_ser_AS"/>
</dbReference>
<evidence type="ECO:0000256" key="2">
    <source>
        <dbReference type="RuleBase" id="RU361156"/>
    </source>
</evidence>
<dbReference type="OrthoDB" id="1022205at2759"/>
<dbReference type="PROSITE" id="PS00560">
    <property type="entry name" value="CARBOXYPEPT_SER_HIS"/>
    <property type="match status" value="1"/>
</dbReference>
<feature type="non-terminal residue" evidence="3">
    <location>
        <position position="373"/>
    </location>
</feature>
<keyword evidence="2" id="KW-0121">Carboxypeptidase</keyword>
<evidence type="ECO:0000313" key="3">
    <source>
        <dbReference type="EMBL" id="CAD7640541.1"/>
    </source>
</evidence>
<dbReference type="Proteomes" id="UP000759131">
    <property type="component" value="Unassembled WGS sequence"/>
</dbReference>
<dbReference type="PRINTS" id="PR00724">
    <property type="entry name" value="CRBOXYPTASEC"/>
</dbReference>
<dbReference type="InterPro" id="IPR001563">
    <property type="entry name" value="Peptidase_S10"/>
</dbReference>
<gene>
    <name evidence="3" type="ORF">OSB1V03_LOCUS18256</name>
</gene>
<organism evidence="3">
    <name type="scientific">Medioppia subpectinata</name>
    <dbReference type="NCBI Taxonomy" id="1979941"/>
    <lineage>
        <taxon>Eukaryota</taxon>
        <taxon>Metazoa</taxon>
        <taxon>Ecdysozoa</taxon>
        <taxon>Arthropoda</taxon>
        <taxon>Chelicerata</taxon>
        <taxon>Arachnida</taxon>
        <taxon>Acari</taxon>
        <taxon>Acariformes</taxon>
        <taxon>Sarcoptiformes</taxon>
        <taxon>Oribatida</taxon>
        <taxon>Brachypylina</taxon>
        <taxon>Oppioidea</taxon>
        <taxon>Oppiidae</taxon>
        <taxon>Medioppia</taxon>
    </lineage>
</organism>
<dbReference type="PANTHER" id="PTHR11802:SF201">
    <property type="entry name" value="CARBOXYPEPTIDASE"/>
    <property type="match status" value="1"/>
</dbReference>
<dbReference type="GO" id="GO:0006508">
    <property type="term" value="P:proteolysis"/>
    <property type="evidence" value="ECO:0007669"/>
    <property type="project" value="UniProtKB-KW"/>
</dbReference>
<keyword evidence="2" id="KW-0378">Hydrolase</keyword>
<dbReference type="AlphaFoldDB" id="A0A7R9LF32"/>
<dbReference type="EMBL" id="CAJPIZ010023755">
    <property type="protein sequence ID" value="CAG2118304.1"/>
    <property type="molecule type" value="Genomic_DNA"/>
</dbReference>
<dbReference type="EMBL" id="OC878330">
    <property type="protein sequence ID" value="CAD7640541.1"/>
    <property type="molecule type" value="Genomic_DNA"/>
</dbReference>
<comment type="similarity">
    <text evidence="1 2">Belongs to the peptidase S10 family.</text>
</comment>
<dbReference type="InterPro" id="IPR029058">
    <property type="entry name" value="AB_hydrolase_fold"/>
</dbReference>
<accession>A0A7R9LF32</accession>
<protein>
    <recommendedName>
        <fullName evidence="2">Carboxypeptidase</fullName>
        <ecNumber evidence="2">3.4.16.-</ecNumber>
    </recommendedName>
</protein>
<dbReference type="EC" id="3.4.16.-" evidence="2"/>
<dbReference type="PROSITE" id="PS00131">
    <property type="entry name" value="CARBOXYPEPT_SER_SER"/>
    <property type="match status" value="1"/>
</dbReference>
<reference evidence="3" key="1">
    <citation type="submission" date="2020-11" db="EMBL/GenBank/DDBJ databases">
        <authorList>
            <person name="Tran Van P."/>
        </authorList>
    </citation>
    <scope>NUCLEOTIDE SEQUENCE</scope>
</reference>
<proteinExistence type="inferred from homology"/>
<sequence length="373" mass="41540">PESAPVVLWLNGGPGCSSLFGNLGENGPFRVNSDGKTLTLNPNSWNSVANVVYFESPVSVGFSYKEDKKYNNTDQSTAVDNHLALEAFFKKFPDLKKNPFYISGESYAGIYIPMLAQQIFKTKSTINLKGIAIGNGDLGIAPLTYMSSYDLNLGHGLITTDSYEKLIENCCECKTGEIMRECDFWHPVNDTRCGSVKVEEVSPPNPYNMYDDCGPDAAYVRLYNKHYAKRLNRPPIVSTNANKKCPHNGYEDYLNIPEVRKALHVRPEDTHQWSDCGGSYSGSPTDQRKTFDQLLNVFKIGKIVVFNGNFDTMCDHIDNQRGWKTSDGTLAGFAQKYEKNLSFVLVRGAGHMVPHDKPESALQLLKNVIGNGF</sequence>
<dbReference type="GO" id="GO:0004185">
    <property type="term" value="F:serine-type carboxypeptidase activity"/>
    <property type="evidence" value="ECO:0007669"/>
    <property type="project" value="UniProtKB-UniRule"/>
</dbReference>